<gene>
    <name evidence="3" type="ordered locus">TP02_0152</name>
</gene>
<feature type="transmembrane region" description="Helical" evidence="2">
    <location>
        <begin position="128"/>
        <end position="157"/>
    </location>
</feature>
<name>Q4N5Y5_THEPA</name>
<keyword evidence="2" id="KW-1133">Transmembrane helix</keyword>
<organism evidence="3 4">
    <name type="scientific">Theileria parva</name>
    <name type="common">East coast fever infection agent</name>
    <dbReference type="NCBI Taxonomy" id="5875"/>
    <lineage>
        <taxon>Eukaryota</taxon>
        <taxon>Sar</taxon>
        <taxon>Alveolata</taxon>
        <taxon>Apicomplexa</taxon>
        <taxon>Aconoidasida</taxon>
        <taxon>Piroplasmida</taxon>
        <taxon>Theileriidae</taxon>
        <taxon>Theileria</taxon>
    </lineage>
</organism>
<dbReference type="VEuPathDB" id="PiroplasmaDB:TpMuguga_02g00152"/>
<feature type="region of interest" description="Disordered" evidence="1">
    <location>
        <begin position="1"/>
        <end position="60"/>
    </location>
</feature>
<dbReference type="InParanoid" id="Q4N5Y5"/>
<accession>Q4N5Y5</accession>
<reference evidence="3 4" key="1">
    <citation type="journal article" date="2005" name="Science">
        <title>Genome sequence of Theileria parva, a bovine pathogen that transforms lymphocytes.</title>
        <authorList>
            <person name="Gardner M.J."/>
            <person name="Bishop R."/>
            <person name="Shah T."/>
            <person name="de Villiers E.P."/>
            <person name="Carlton J.M."/>
            <person name="Hall N."/>
            <person name="Ren Q."/>
            <person name="Paulsen I.T."/>
            <person name="Pain A."/>
            <person name="Berriman M."/>
            <person name="Wilson R.J.M."/>
            <person name="Sato S."/>
            <person name="Ralph S.A."/>
            <person name="Mann D.J."/>
            <person name="Xiong Z."/>
            <person name="Shallom S.J."/>
            <person name="Weidman J."/>
            <person name="Jiang L."/>
            <person name="Lynn J."/>
            <person name="Weaver B."/>
            <person name="Shoaibi A."/>
            <person name="Domingo A.R."/>
            <person name="Wasawo D."/>
            <person name="Crabtree J."/>
            <person name="Wortman J.R."/>
            <person name="Haas B."/>
            <person name="Angiuoli S.V."/>
            <person name="Creasy T.H."/>
            <person name="Lu C."/>
            <person name="Suh B."/>
            <person name="Silva J.C."/>
            <person name="Utterback T.R."/>
            <person name="Feldblyum T.V."/>
            <person name="Pertea M."/>
            <person name="Allen J."/>
            <person name="Nierman W.C."/>
            <person name="Taracha E.L.N."/>
            <person name="Salzberg S.L."/>
            <person name="White O.R."/>
            <person name="Fitzhugh H.A."/>
            <person name="Morzaria S."/>
            <person name="Venter J.C."/>
            <person name="Fraser C.M."/>
            <person name="Nene V."/>
        </authorList>
    </citation>
    <scope>NUCLEOTIDE SEQUENCE [LARGE SCALE GENOMIC DNA]</scope>
    <source>
        <strain evidence="3 4">Muguga</strain>
    </source>
</reference>
<protein>
    <submittedName>
        <fullName evidence="3">Uncharacterized protein</fullName>
    </submittedName>
</protein>
<dbReference type="OMA" id="TISPGIM"/>
<proteinExistence type="predicted"/>
<dbReference type="EMBL" id="AAGK01000002">
    <property type="protein sequence ID" value="EAN32438.1"/>
    <property type="molecule type" value="Genomic_DNA"/>
</dbReference>
<evidence type="ECO:0000256" key="2">
    <source>
        <dbReference type="SAM" id="Phobius"/>
    </source>
</evidence>
<dbReference type="Proteomes" id="UP000001949">
    <property type="component" value="Unassembled WGS sequence"/>
</dbReference>
<dbReference type="KEGG" id="tpv:TP02_0152"/>
<feature type="compositionally biased region" description="Basic and acidic residues" evidence="1">
    <location>
        <begin position="14"/>
        <end position="24"/>
    </location>
</feature>
<sequence length="442" mass="51185">MAERTVSFLDSEEDYHKEYRTEHYRRNHNYRSDEESDDNYGRSDEESDEESDNSTGPSYRRELTKTKLELLQPLYKNKTKEIDIDDPICRKILLIQDILNEFPELETNLLNSITGGKQKPRRGLSRKFFRLLFGLLFLALMYLCIFILGLIVSSYLLSPIPITGSVMTNYMDPTMENDLQKIVLVPPTESNNILKIRGSFKVSYNLYNNTFFSGALSIFAHVSYLPQSGTASNYEKCFGDSVYKYIYKYTYKNVKNGSLEFFNKSEYNTNNMSLRDDDVLKKKRFGSLITLEKVENEKSMNIKSVNVVETTVYNAFFEHPLASNKIEIIPKISRGFNKIVILVTLETEMDPEKEEYMTNRMMRDCKDSGFLTLKLDSSLQSFDTMLFSGNMLPTSFLPFSVPCIITSNKEILDNVASIAKNQRVLYNRQQFILKKLNTSLNI</sequence>
<evidence type="ECO:0000313" key="4">
    <source>
        <dbReference type="Proteomes" id="UP000001949"/>
    </source>
</evidence>
<dbReference type="GeneID" id="3502284"/>
<dbReference type="RefSeq" id="XP_764721.1">
    <property type="nucleotide sequence ID" value="XM_759628.1"/>
</dbReference>
<evidence type="ECO:0000256" key="1">
    <source>
        <dbReference type="SAM" id="MobiDB-lite"/>
    </source>
</evidence>
<dbReference type="AlphaFoldDB" id="Q4N5Y5"/>
<keyword evidence="2" id="KW-0472">Membrane</keyword>
<evidence type="ECO:0000313" key="3">
    <source>
        <dbReference type="EMBL" id="EAN32438.1"/>
    </source>
</evidence>
<keyword evidence="2" id="KW-0812">Transmembrane</keyword>
<dbReference type="eggNOG" id="ENOG502QXB6">
    <property type="taxonomic scope" value="Eukaryota"/>
</dbReference>
<comment type="caution">
    <text evidence="3">The sequence shown here is derived from an EMBL/GenBank/DDBJ whole genome shotgun (WGS) entry which is preliminary data.</text>
</comment>
<keyword evidence="4" id="KW-1185">Reference proteome</keyword>